<dbReference type="EMBL" id="KC613485">
    <property type="protein sequence ID" value="AGH60916.1"/>
    <property type="molecule type" value="Genomic_DNA"/>
</dbReference>
<evidence type="ECO:0000256" key="6">
    <source>
        <dbReference type="ARBA" id="ARBA00023136"/>
    </source>
</evidence>
<dbReference type="InterPro" id="IPR025932">
    <property type="entry name" value="Trypano_VSG_B_N_dom"/>
</dbReference>
<dbReference type="InterPro" id="IPR019609">
    <property type="entry name" value="Variant_surf_glycoprt_trypan_C"/>
</dbReference>
<accession>M4SZU8</accession>
<name>M4SZU8_9TRYP</name>
<dbReference type="Pfam" id="PF13206">
    <property type="entry name" value="VSG_B"/>
    <property type="match status" value="1"/>
</dbReference>
<keyword evidence="4" id="KW-0336">GPI-anchor</keyword>
<feature type="region of interest" description="Disordered" evidence="9">
    <location>
        <begin position="401"/>
        <end position="442"/>
    </location>
</feature>
<dbReference type="Pfam" id="PF10659">
    <property type="entry name" value="Trypan_glycop_C"/>
    <property type="match status" value="1"/>
</dbReference>
<keyword evidence="5 10" id="KW-0732">Signal</keyword>
<evidence type="ECO:0000256" key="7">
    <source>
        <dbReference type="ARBA" id="ARBA00023180"/>
    </source>
</evidence>
<feature type="domain" description="Trypanosome variant surface glycoprotein C-terminal" evidence="11">
    <location>
        <begin position="391"/>
        <end position="505"/>
    </location>
</feature>
<evidence type="ECO:0000259" key="12">
    <source>
        <dbReference type="Pfam" id="PF13206"/>
    </source>
</evidence>
<evidence type="ECO:0000256" key="1">
    <source>
        <dbReference type="ARBA" id="ARBA00002523"/>
    </source>
</evidence>
<reference evidence="13" key="2">
    <citation type="journal article" date="2014" name="Mol. Biochem. Parasitol.">
        <title>Capturing the variant surface glycoprotein repertoire (the VSGnome) of Trypanosoma brucei Lister 427.</title>
        <authorList>
            <person name="Cross G.A."/>
            <person name="Kim H.S."/>
            <person name="Wickstead B."/>
        </authorList>
    </citation>
    <scope>NUCLEOTIDE SEQUENCE</scope>
    <source>
        <strain evidence="13">Lister 427</strain>
    </source>
</reference>
<dbReference type="VEuPathDB" id="TriTrypDB:Tb1125.Tb09.v4.0023"/>
<feature type="domain" description="Trypanosome variant surface glycoprotein B-type N-terminal" evidence="12">
    <location>
        <begin position="8"/>
        <end position="347"/>
    </location>
</feature>
<feature type="compositionally biased region" description="Basic and acidic residues" evidence="9">
    <location>
        <begin position="401"/>
        <end position="412"/>
    </location>
</feature>
<dbReference type="VEuPathDB" id="TriTrypDB:Tb427_000358000"/>
<keyword evidence="8" id="KW-0449">Lipoprotein</keyword>
<dbReference type="GO" id="GO:0005886">
    <property type="term" value="C:plasma membrane"/>
    <property type="evidence" value="ECO:0007669"/>
    <property type="project" value="UniProtKB-SubCell"/>
</dbReference>
<reference evidence="13" key="1">
    <citation type="submission" date="2013-02" db="EMBL/GenBank/DDBJ databases">
        <authorList>
            <person name="Cross G.A.M."/>
            <person name="Kim H.-S."/>
            <person name="Wickstead B."/>
        </authorList>
    </citation>
    <scope>NUCLEOTIDE SEQUENCE</scope>
    <source>
        <strain evidence="13">Lister 427</strain>
    </source>
</reference>
<evidence type="ECO:0000313" key="13">
    <source>
        <dbReference type="EMBL" id="AGH60916.1"/>
    </source>
</evidence>
<comment type="subcellular location">
    <subcellularLocation>
        <location evidence="2">Cell membrane</location>
        <topology evidence="2">Lipid-anchor</topology>
        <topology evidence="2">GPI-anchor</topology>
    </subcellularLocation>
</comment>
<feature type="compositionally biased region" description="Polar residues" evidence="9">
    <location>
        <begin position="420"/>
        <end position="430"/>
    </location>
</feature>
<evidence type="ECO:0000256" key="5">
    <source>
        <dbReference type="ARBA" id="ARBA00022729"/>
    </source>
</evidence>
<evidence type="ECO:0000256" key="2">
    <source>
        <dbReference type="ARBA" id="ARBA00004609"/>
    </source>
</evidence>
<keyword evidence="7" id="KW-0325">Glycoprotein</keyword>
<feature type="signal peptide" evidence="10">
    <location>
        <begin position="1"/>
        <end position="22"/>
    </location>
</feature>
<organism evidence="13">
    <name type="scientific">Trypanosoma brucei</name>
    <dbReference type="NCBI Taxonomy" id="5691"/>
    <lineage>
        <taxon>Eukaryota</taxon>
        <taxon>Discoba</taxon>
        <taxon>Euglenozoa</taxon>
        <taxon>Kinetoplastea</taxon>
        <taxon>Metakinetoplastina</taxon>
        <taxon>Trypanosomatida</taxon>
        <taxon>Trypanosomatidae</taxon>
        <taxon>Trypanosoma</taxon>
    </lineage>
</organism>
<evidence type="ECO:0000259" key="11">
    <source>
        <dbReference type="Pfam" id="PF10659"/>
    </source>
</evidence>
<dbReference type="GO" id="GO:0098552">
    <property type="term" value="C:side of membrane"/>
    <property type="evidence" value="ECO:0007669"/>
    <property type="project" value="UniProtKB-KW"/>
</dbReference>
<evidence type="ECO:0000256" key="9">
    <source>
        <dbReference type="SAM" id="MobiDB-lite"/>
    </source>
</evidence>
<sequence>MIVKVIAAIIAVFLASQTEAAAGDNLKEFGLLCQLVAACETGMPTTAAVDKADISDVLDTLVAINLSSADDEFFNRNFEEVQGHADDGNYTKYKARWKKLKANTLKRKIGSSDELLQRLPDNSLRRHVQLEALAAIEATQAAQAQLPEAKTAAQINEELKAVLYGADQQEAATESGKTFGTNGEAACGNDGSADNAAGRSLANDLVCLCGGNGGNTPAEGCLHTGATITNKFTGEAAGATSYTEIKGKCLHKDGVPTVSVERLTALASHFKTLIGVHAAGTSAKNYHYGKGGAATCSAANQEGCINYKHQLETANRGIQWLKTLQEAIDDMRKQQTRSAAIQQLESKAKEEERKVLLAYKQAQAIASLASATAAAQGAQSSKPTKEEQNKCAKFDKNETHCPPDSCDYDKKQNKCKPKSGSESTAETTGKQAGEGAAGTGPNCGQYTDPEKCAKAQGKQKDGKKSVCGWTDFIDRQEKVEPKFFDSIFLVNNKIYPMAAFFMSLVSFEGLSLNFMRLIKIYKNSCFDIIL</sequence>
<feature type="chain" id="PRO_5004058227" evidence="10">
    <location>
        <begin position="23"/>
        <end position="530"/>
    </location>
</feature>
<proteinExistence type="predicted"/>
<comment type="function">
    <text evidence="1">VSG forms a coat on the surface of the parasite. The trypanosome evades the immune response of the host by expressing a series of antigenically distinct VSGs from an estimated 1000 VSG genes.</text>
</comment>
<keyword evidence="3" id="KW-1003">Cell membrane</keyword>
<evidence type="ECO:0000256" key="8">
    <source>
        <dbReference type="ARBA" id="ARBA00023288"/>
    </source>
</evidence>
<protein>
    <submittedName>
        <fullName evidence="13">Variant surface glycoprotein 338</fullName>
    </submittedName>
</protein>
<evidence type="ECO:0000256" key="3">
    <source>
        <dbReference type="ARBA" id="ARBA00022475"/>
    </source>
</evidence>
<dbReference type="VEuPathDB" id="TriTrypDB:Tb09.v4.0102"/>
<keyword evidence="6" id="KW-0472">Membrane</keyword>
<dbReference type="AlphaFoldDB" id="M4SZU8"/>
<evidence type="ECO:0000256" key="4">
    <source>
        <dbReference type="ARBA" id="ARBA00022622"/>
    </source>
</evidence>
<evidence type="ECO:0000256" key="10">
    <source>
        <dbReference type="SAM" id="SignalP"/>
    </source>
</evidence>